<dbReference type="STRING" id="1480615.AWJ14_16825"/>
<dbReference type="Pfam" id="PF07370">
    <property type="entry name" value="DUF1489"/>
    <property type="match status" value="1"/>
</dbReference>
<dbReference type="AlphaFoldDB" id="A0A1C1YSY5"/>
<gene>
    <name evidence="2" type="ORF">AWJ14_16825</name>
</gene>
<evidence type="ECO:0000313" key="3">
    <source>
        <dbReference type="Proteomes" id="UP000094795"/>
    </source>
</evidence>
<dbReference type="OrthoDB" id="9798292at2"/>
<comment type="caution">
    <text evidence="2">The sequence shown here is derived from an EMBL/GenBank/DDBJ whole genome shotgun (WGS) entry which is preliminary data.</text>
</comment>
<sequence length="145" mass="16118">MALHLVKLCVGAESVEDLRGWIDRRLKAMTAAGQVAEQFHTTRMQPKRASELLDGGSLYWVIKGTIQARQRLLDIRPFTDSEGISRCHLVLEPVLHETSLAPRRPFQGWRYLEPGDAPPDLGGAEDEGGELPPELRRELAGLGLL</sequence>
<evidence type="ECO:0000313" key="2">
    <source>
        <dbReference type="EMBL" id="OCW56604.1"/>
    </source>
</evidence>
<dbReference type="InterPro" id="IPR008320">
    <property type="entry name" value="UCP032025"/>
</dbReference>
<accession>A0A1C1YSY5</accession>
<keyword evidence="3" id="KW-1185">Reference proteome</keyword>
<name>A0A1C1YSY5_9HYPH</name>
<dbReference type="EMBL" id="LQZT01000034">
    <property type="protein sequence ID" value="OCW56604.1"/>
    <property type="molecule type" value="Genomic_DNA"/>
</dbReference>
<dbReference type="PIRSF" id="PIRSF032025">
    <property type="entry name" value="UCP032025"/>
    <property type="match status" value="1"/>
</dbReference>
<protein>
    <submittedName>
        <fullName evidence="2">Lysophospholipase</fullName>
    </submittedName>
</protein>
<organism evidence="2 3">
    <name type="scientific">Hoeflea olei</name>
    <dbReference type="NCBI Taxonomy" id="1480615"/>
    <lineage>
        <taxon>Bacteria</taxon>
        <taxon>Pseudomonadati</taxon>
        <taxon>Pseudomonadota</taxon>
        <taxon>Alphaproteobacteria</taxon>
        <taxon>Hyphomicrobiales</taxon>
        <taxon>Rhizobiaceae</taxon>
        <taxon>Hoeflea</taxon>
    </lineage>
</organism>
<proteinExistence type="predicted"/>
<reference evidence="2 3" key="1">
    <citation type="submission" date="2015-12" db="EMBL/GenBank/DDBJ databases">
        <authorList>
            <person name="Shamseldin A."/>
            <person name="Moawad H."/>
            <person name="Abd El-Rahim W.M."/>
            <person name="Sadowsky M.J."/>
        </authorList>
    </citation>
    <scope>NUCLEOTIDE SEQUENCE [LARGE SCALE GENOMIC DNA]</scope>
    <source>
        <strain evidence="2 3">JC234</strain>
    </source>
</reference>
<dbReference type="Proteomes" id="UP000094795">
    <property type="component" value="Unassembled WGS sequence"/>
</dbReference>
<dbReference type="RefSeq" id="WP_066181117.1">
    <property type="nucleotide sequence ID" value="NZ_LQZT01000034.1"/>
</dbReference>
<feature type="region of interest" description="Disordered" evidence="1">
    <location>
        <begin position="114"/>
        <end position="133"/>
    </location>
</feature>
<evidence type="ECO:0000256" key="1">
    <source>
        <dbReference type="SAM" id="MobiDB-lite"/>
    </source>
</evidence>